<evidence type="ECO:0000313" key="2">
    <source>
        <dbReference type="EMBL" id="COW96982.1"/>
    </source>
</evidence>
<dbReference type="EMBL" id="CSBK01000118">
    <property type="protein sequence ID" value="COW96982.1"/>
    <property type="molecule type" value="Genomic_DNA"/>
</dbReference>
<protein>
    <submittedName>
        <fullName evidence="1">Uncharacterized protein</fullName>
    </submittedName>
</protein>
<dbReference type="Proteomes" id="UP000050164">
    <property type="component" value="Unassembled WGS sequence"/>
</dbReference>
<accession>A0A655A9G3</accession>
<name>A0A655A9G3_MYCTX</name>
<dbReference type="AlphaFoldDB" id="A0A655A9G3"/>
<organism evidence="1 4">
    <name type="scientific">Mycobacterium tuberculosis</name>
    <dbReference type="NCBI Taxonomy" id="1773"/>
    <lineage>
        <taxon>Bacteria</taxon>
        <taxon>Bacillati</taxon>
        <taxon>Actinomycetota</taxon>
        <taxon>Actinomycetes</taxon>
        <taxon>Mycobacteriales</taxon>
        <taxon>Mycobacteriaceae</taxon>
        <taxon>Mycobacterium</taxon>
        <taxon>Mycobacterium tuberculosis complex</taxon>
    </lineage>
</organism>
<sequence length="179" mass="19300">MHQLLTAVTTQGRRRGDAAHQIRRSANEVFRCAHVPPIAGIDIAVDLAVAVGEQGREHLAFHRNLPALRNPVDDVAFEDIAAGIDLVGRRILRLLQKGDYAVLLVGGYAAECPRVAHPHQLQRDIGSIASVEVQQLGQIRAREHIAVKHHRGVVAQLAGNVGDAAASPQGMLLGHVFDL</sequence>
<gene>
    <name evidence="2" type="ORF">ERS007739_00425</name>
    <name evidence="1" type="ORF">ERS027659_02619</name>
</gene>
<evidence type="ECO:0000313" key="4">
    <source>
        <dbReference type="Proteomes" id="UP000050164"/>
    </source>
</evidence>
<reference evidence="2" key="2">
    <citation type="submission" date="2015-03" db="EMBL/GenBank/DDBJ databases">
        <authorList>
            <consortium name="Pathogen Informatics"/>
            <person name="Murphy D."/>
        </authorList>
    </citation>
    <scope>NUCLEOTIDE SEQUENCE</scope>
    <source>
        <strain evidence="2">N09902308</strain>
    </source>
</reference>
<evidence type="ECO:0000313" key="3">
    <source>
        <dbReference type="Proteomes" id="UP000039021"/>
    </source>
</evidence>
<reference evidence="3 4" key="1">
    <citation type="submission" date="2015-03" db="EMBL/GenBank/DDBJ databases">
        <authorList>
            <consortium name="Pathogen Informatics"/>
        </authorList>
    </citation>
    <scope>NUCLEOTIDE SEQUENCE [LARGE SCALE GENOMIC DNA]</scope>
    <source>
        <strain evidence="1 4">Bir 185</strain>
        <strain evidence="3">N09902308</strain>
    </source>
</reference>
<dbReference type="EMBL" id="CNFT01000647">
    <property type="protein sequence ID" value="CKS08600.1"/>
    <property type="molecule type" value="Genomic_DNA"/>
</dbReference>
<evidence type="ECO:0000313" key="1">
    <source>
        <dbReference type="EMBL" id="CKS08600.1"/>
    </source>
</evidence>
<proteinExistence type="predicted"/>
<dbReference type="Proteomes" id="UP000039021">
    <property type="component" value="Unassembled WGS sequence"/>
</dbReference>